<evidence type="ECO:0000313" key="2">
    <source>
        <dbReference type="EMBL" id="QDT41046.1"/>
    </source>
</evidence>
<dbReference type="Pfam" id="PF13847">
    <property type="entry name" value="Methyltransf_31"/>
    <property type="match status" value="1"/>
</dbReference>
<accession>A0A517RAY3</accession>
<dbReference type="CDD" id="cd02440">
    <property type="entry name" value="AdoMet_MTases"/>
    <property type="match status" value="1"/>
</dbReference>
<dbReference type="EMBL" id="CP036269">
    <property type="protein sequence ID" value="QDT41046.1"/>
    <property type="molecule type" value="Genomic_DNA"/>
</dbReference>
<dbReference type="GO" id="GO:0008168">
    <property type="term" value="F:methyltransferase activity"/>
    <property type="evidence" value="ECO:0007669"/>
    <property type="project" value="UniProtKB-KW"/>
</dbReference>
<reference evidence="2 3" key="1">
    <citation type="submission" date="2019-02" db="EMBL/GenBank/DDBJ databases">
        <title>Deep-cultivation of Planctomycetes and their phenomic and genomic characterization uncovers novel biology.</title>
        <authorList>
            <person name="Wiegand S."/>
            <person name="Jogler M."/>
            <person name="Boedeker C."/>
            <person name="Pinto D."/>
            <person name="Vollmers J."/>
            <person name="Rivas-Marin E."/>
            <person name="Kohn T."/>
            <person name="Peeters S.H."/>
            <person name="Heuer A."/>
            <person name="Rast P."/>
            <person name="Oberbeckmann S."/>
            <person name="Bunk B."/>
            <person name="Jeske O."/>
            <person name="Meyerdierks A."/>
            <person name="Storesund J.E."/>
            <person name="Kallscheuer N."/>
            <person name="Luecker S."/>
            <person name="Lage O.M."/>
            <person name="Pohl T."/>
            <person name="Merkel B.J."/>
            <person name="Hornburger P."/>
            <person name="Mueller R.-W."/>
            <person name="Bruemmer F."/>
            <person name="Labrenz M."/>
            <person name="Spormann A.M."/>
            <person name="Op den Camp H."/>
            <person name="Overmann J."/>
            <person name="Amann R."/>
            <person name="Jetten M.S.M."/>
            <person name="Mascher T."/>
            <person name="Medema M.H."/>
            <person name="Devos D.P."/>
            <person name="Kaster A.-K."/>
            <person name="Ovreas L."/>
            <person name="Rohde M."/>
            <person name="Galperin M.Y."/>
            <person name="Jogler C."/>
        </authorList>
    </citation>
    <scope>NUCLEOTIDE SEQUENCE [LARGE SCALE GENOMIC DNA]</scope>
    <source>
        <strain evidence="2 3">Pan241w</strain>
    </source>
</reference>
<keyword evidence="2" id="KW-0489">Methyltransferase</keyword>
<dbReference type="GO" id="GO:0032259">
    <property type="term" value="P:methylation"/>
    <property type="evidence" value="ECO:0007669"/>
    <property type="project" value="UniProtKB-KW"/>
</dbReference>
<dbReference type="SUPFAM" id="SSF53335">
    <property type="entry name" value="S-adenosyl-L-methionine-dependent methyltransferases"/>
    <property type="match status" value="1"/>
</dbReference>
<evidence type="ECO:0000259" key="1">
    <source>
        <dbReference type="Pfam" id="PF13847"/>
    </source>
</evidence>
<dbReference type="PRINTS" id="PR00507">
    <property type="entry name" value="N12N6MTFRASE"/>
</dbReference>
<feature type="domain" description="Methyltransferase" evidence="1">
    <location>
        <begin position="111"/>
        <end position="222"/>
    </location>
</feature>
<keyword evidence="2" id="KW-0808">Transferase</keyword>
<dbReference type="InterPro" id="IPR025714">
    <property type="entry name" value="Methyltranfer_dom"/>
</dbReference>
<dbReference type="Proteomes" id="UP000317171">
    <property type="component" value="Chromosome"/>
</dbReference>
<dbReference type="GO" id="GO:0003676">
    <property type="term" value="F:nucleic acid binding"/>
    <property type="evidence" value="ECO:0007669"/>
    <property type="project" value="InterPro"/>
</dbReference>
<dbReference type="KEGG" id="gaz:Pan241w_11050"/>
<name>A0A517RAY3_9PLAN</name>
<dbReference type="InterPro" id="IPR002052">
    <property type="entry name" value="DNA_methylase_N6_adenine_CS"/>
</dbReference>
<gene>
    <name evidence="2" type="ORF">Pan241w_11050</name>
</gene>
<protein>
    <submittedName>
        <fullName evidence="2">Methyltransferase small domain protein</fullName>
    </submittedName>
</protein>
<dbReference type="AlphaFoldDB" id="A0A517RAY3"/>
<evidence type="ECO:0000313" key="3">
    <source>
        <dbReference type="Proteomes" id="UP000317171"/>
    </source>
</evidence>
<dbReference type="InterPro" id="IPR029063">
    <property type="entry name" value="SAM-dependent_MTases_sf"/>
</dbReference>
<keyword evidence="3" id="KW-1185">Reference proteome</keyword>
<dbReference type="PROSITE" id="PS00092">
    <property type="entry name" value="N6_MTASE"/>
    <property type="match status" value="1"/>
</dbReference>
<proteinExistence type="predicted"/>
<sequence length="273" mass="30671">MNVDTTKIGEKQIDSDVIEAIKSGLWNHETFGFSMPQLDRAMYQKVAKVLEALGGKWNRRSRSTLFEDQDAMQSVIDACETGVYVDLKKAYQFFETPPEVAEKLVTAARISDGTSILEPGCGKGAIIRAIANEVDELGFSEGVDVLGIDINPEYSLGILNEFIDEPFCDVRFLNGDFLSFYENRIGSFQTIIMNPPFSRFQDINHVMRAYDFLTEGGRLVAVMSDGFTFRQDTRSAGFRDWLEVNGWHWEPLPEGSFKSSGTNVNTVMVIIDK</sequence>
<organism evidence="2 3">
    <name type="scientific">Gimesia alba</name>
    <dbReference type="NCBI Taxonomy" id="2527973"/>
    <lineage>
        <taxon>Bacteria</taxon>
        <taxon>Pseudomonadati</taxon>
        <taxon>Planctomycetota</taxon>
        <taxon>Planctomycetia</taxon>
        <taxon>Planctomycetales</taxon>
        <taxon>Planctomycetaceae</taxon>
        <taxon>Gimesia</taxon>
    </lineage>
</organism>
<dbReference type="RefSeq" id="WP_198000332.1">
    <property type="nucleotide sequence ID" value="NZ_CP036269.1"/>
</dbReference>
<dbReference type="Gene3D" id="3.40.50.150">
    <property type="entry name" value="Vaccinia Virus protein VP39"/>
    <property type="match status" value="1"/>
</dbReference>